<accession>Q11KR9</accession>
<protein>
    <recommendedName>
        <fullName evidence="2">Pilus formation protein N-terminal domain-containing protein</fullName>
    </recommendedName>
</protein>
<keyword evidence="1" id="KW-0732">Signal</keyword>
<organism evidence="3">
    <name type="scientific">Chelativorans sp. (strain BNC1)</name>
    <dbReference type="NCBI Taxonomy" id="266779"/>
    <lineage>
        <taxon>Bacteria</taxon>
        <taxon>Pseudomonadati</taxon>
        <taxon>Pseudomonadota</taxon>
        <taxon>Alphaproteobacteria</taxon>
        <taxon>Hyphomicrobiales</taxon>
        <taxon>Phyllobacteriaceae</taxon>
        <taxon>Chelativorans</taxon>
    </lineage>
</organism>
<reference evidence="3" key="1">
    <citation type="submission" date="2006-06" db="EMBL/GenBank/DDBJ databases">
        <title>Complete sequence of chromosome of Chelativorans sp. BNC1.</title>
        <authorList>
            <consortium name="US DOE Joint Genome Institute"/>
            <person name="Copeland A."/>
            <person name="Lucas S."/>
            <person name="Lapidus A."/>
            <person name="Barry K."/>
            <person name="Detter J.C."/>
            <person name="Glavina del Rio T."/>
            <person name="Hammon N."/>
            <person name="Israni S."/>
            <person name="Dalin E."/>
            <person name="Tice H."/>
            <person name="Pitluck S."/>
            <person name="Chertkov O."/>
            <person name="Brettin T."/>
            <person name="Bruce D."/>
            <person name="Han C."/>
            <person name="Tapia R."/>
            <person name="Gilna P."/>
            <person name="Schmutz J."/>
            <person name="Larimer F."/>
            <person name="Land M."/>
            <person name="Hauser L."/>
            <person name="Kyrpides N."/>
            <person name="Mikhailova N."/>
            <person name="Richardson P."/>
        </authorList>
    </citation>
    <scope>NUCLEOTIDE SEQUENCE</scope>
    <source>
        <strain evidence="3">BNC1</strain>
    </source>
</reference>
<dbReference type="EMBL" id="CP000390">
    <property type="protein sequence ID" value="ABG62006.1"/>
    <property type="molecule type" value="Genomic_DNA"/>
</dbReference>
<name>Q11KR9_CHESB</name>
<evidence type="ECO:0000259" key="2">
    <source>
        <dbReference type="Pfam" id="PF13629"/>
    </source>
</evidence>
<feature type="chain" id="PRO_5004180228" description="Pilus formation protein N-terminal domain-containing protein" evidence="1">
    <location>
        <begin position="23"/>
        <end position="167"/>
    </location>
</feature>
<dbReference type="HOGENOM" id="CLU_1569667_0_0_5"/>
<evidence type="ECO:0000313" key="3">
    <source>
        <dbReference type="EMBL" id="ABG62006.1"/>
    </source>
</evidence>
<dbReference type="KEGG" id="mes:Meso_0606"/>
<sequence length="167" mass="17293" precursor="true">MRAASRIPLALAVLLVTPPAEAGGDPLLAVEQTVAYERAGAVRLTIDFAELLVLDEPASTIIVGNSAIAAASLTDDRTLILTGRTAGATNLIVLDAEGEEIANLVLEVVAAGNHLITVHQGQSRRTFACARRCEPVLSVGDDAELFSATASQINTRSGFTDTGQAGQ</sequence>
<evidence type="ECO:0000256" key="1">
    <source>
        <dbReference type="SAM" id="SignalP"/>
    </source>
</evidence>
<dbReference type="STRING" id="266779.Meso_0606"/>
<proteinExistence type="predicted"/>
<dbReference type="eggNOG" id="COG4964">
    <property type="taxonomic scope" value="Bacteria"/>
</dbReference>
<dbReference type="Pfam" id="PF13629">
    <property type="entry name" value="T2SS-T3SS_pil_N"/>
    <property type="match status" value="1"/>
</dbReference>
<dbReference type="InterPro" id="IPR032789">
    <property type="entry name" value="T2SS-T3SS_pil_N"/>
</dbReference>
<dbReference type="OrthoDB" id="9815749at2"/>
<feature type="domain" description="Pilus formation protein N-terminal" evidence="2">
    <location>
        <begin position="39"/>
        <end position="108"/>
    </location>
</feature>
<feature type="signal peptide" evidence="1">
    <location>
        <begin position="1"/>
        <end position="22"/>
    </location>
</feature>
<dbReference type="AlphaFoldDB" id="Q11KR9"/>
<gene>
    <name evidence="3" type="ordered locus">Meso_0606</name>
</gene>